<dbReference type="Proteomes" id="UP000595197">
    <property type="component" value="Chromosome"/>
</dbReference>
<protein>
    <submittedName>
        <fullName evidence="1">Uncharacterized protein</fullName>
    </submittedName>
</protein>
<proteinExistence type="predicted"/>
<organism evidence="1 2">
    <name type="scientific">Skermanella cutis</name>
    <dbReference type="NCBI Taxonomy" id="2775420"/>
    <lineage>
        <taxon>Bacteria</taxon>
        <taxon>Pseudomonadati</taxon>
        <taxon>Pseudomonadota</taxon>
        <taxon>Alphaproteobacteria</taxon>
        <taxon>Rhodospirillales</taxon>
        <taxon>Azospirillaceae</taxon>
        <taxon>Skermanella</taxon>
    </lineage>
</organism>
<dbReference type="RefSeq" id="WP_201076598.1">
    <property type="nucleotide sequence ID" value="NZ_CP067420.1"/>
</dbReference>
<accession>A0ABX7B8B9</accession>
<dbReference type="EMBL" id="CP067420">
    <property type="protein sequence ID" value="QQP89850.1"/>
    <property type="molecule type" value="Genomic_DNA"/>
</dbReference>
<evidence type="ECO:0000313" key="2">
    <source>
        <dbReference type="Proteomes" id="UP000595197"/>
    </source>
</evidence>
<keyword evidence="2" id="KW-1185">Reference proteome</keyword>
<sequence>MLLIRNPDSPDGMPPGDGPIRCVARPDQLICWRGVKPGHAEVMAATGVEGVRIVLPRRGLVAVNMDVIEQTDRLDWLFEPEHRGADPPDLQEIVEAWLRAHPRLQRLVPPAFSLVWYF</sequence>
<name>A0ABX7B8B9_9PROT</name>
<reference evidence="1" key="1">
    <citation type="submission" date="2021-02" db="EMBL/GenBank/DDBJ databases">
        <title>Skermanella TT6 skin isolate.</title>
        <authorList>
            <person name="Lee K."/>
            <person name="Ganzorig M."/>
        </authorList>
    </citation>
    <scope>NUCLEOTIDE SEQUENCE</scope>
    <source>
        <strain evidence="1">TT6</strain>
    </source>
</reference>
<evidence type="ECO:0000313" key="1">
    <source>
        <dbReference type="EMBL" id="QQP89850.1"/>
    </source>
</evidence>
<gene>
    <name evidence="1" type="ORF">IGS68_00785</name>
</gene>